<feature type="transmembrane region" description="Helical" evidence="7">
    <location>
        <begin position="323"/>
        <end position="346"/>
    </location>
</feature>
<feature type="transmembrane region" description="Helical" evidence="7">
    <location>
        <begin position="482"/>
        <end position="506"/>
    </location>
</feature>
<dbReference type="InterPro" id="IPR000515">
    <property type="entry name" value="MetI-like"/>
</dbReference>
<dbReference type="PANTHER" id="PTHR43163">
    <property type="entry name" value="DIPEPTIDE TRANSPORT SYSTEM PERMEASE PROTEIN DPPB-RELATED"/>
    <property type="match status" value="1"/>
</dbReference>
<feature type="transmembrane region" description="Helical" evidence="7">
    <location>
        <begin position="438"/>
        <end position="462"/>
    </location>
</feature>
<evidence type="ECO:0000313" key="9">
    <source>
        <dbReference type="EMBL" id="MFI7588540.1"/>
    </source>
</evidence>
<keyword evidence="4 7" id="KW-0812">Transmembrane</keyword>
<name>A0ABW8AQ86_9ACTN</name>
<dbReference type="Pfam" id="PF00528">
    <property type="entry name" value="BPD_transp_1"/>
    <property type="match status" value="1"/>
</dbReference>
<dbReference type="Gene3D" id="1.10.3720.10">
    <property type="entry name" value="MetI-like"/>
    <property type="match status" value="1"/>
</dbReference>
<dbReference type="EMBL" id="JBITLV010000005">
    <property type="protein sequence ID" value="MFI7588540.1"/>
    <property type="molecule type" value="Genomic_DNA"/>
</dbReference>
<dbReference type="SUPFAM" id="SSF161098">
    <property type="entry name" value="MetI-like"/>
    <property type="match status" value="1"/>
</dbReference>
<evidence type="ECO:0000256" key="7">
    <source>
        <dbReference type="RuleBase" id="RU363032"/>
    </source>
</evidence>
<keyword evidence="10" id="KW-1185">Reference proteome</keyword>
<comment type="subcellular location">
    <subcellularLocation>
        <location evidence="1 7">Cell membrane</location>
        <topology evidence="1 7">Multi-pass membrane protein</topology>
    </subcellularLocation>
</comment>
<sequence>MLAFVARRFVVSVFTLLASTLLVYFLVARAGNPLTPLYTDRSAQRDAKIAERIQVMHLDQPLLERWAGWLWRASGCVLPGRACDLGRTADGQDVLALLRLALGSTVRLVLVAAVLAAVLGVAAGVVSALRQYSGVDHAVTFAAFLFFSLPVFWVAVLLKQFLAVEFNDWLVEPHIGLPTSLVLSAVSALTWSALLVGRRDDARRRRWVVRGVAFGSSLAVLQYLSAVEWFRRPGLGAGVVLLLALASAAGAAVLFDGLRRGRLLYACLATAAVGGLVQFGLGPVLRDPSWFTLFLLLVAAWAVGAAIGWVAGAADRARAVRACVLTASMTALWVFTDHVFAAVPAYSRLVNGRLVATIGSGTPNFAGDFWETFLDDATHLLLPTVALMLVSFAGYSRFARAGLLDVLDQDYVRTARAIGLSERAVVVRHALRSALIPVTTVLALDLGTLIGGAVITETVFGWRGMGAFFVEGLALPDPNQVMAFYLVTAVAVVAFTTVADIAYAYLDPRVRL</sequence>
<feature type="transmembrane region" description="Helical" evidence="7">
    <location>
        <begin position="236"/>
        <end position="256"/>
    </location>
</feature>
<keyword evidence="5 7" id="KW-1133">Transmembrane helix</keyword>
<organism evidence="9 10">
    <name type="scientific">Spongisporangium articulatum</name>
    <dbReference type="NCBI Taxonomy" id="3362603"/>
    <lineage>
        <taxon>Bacteria</taxon>
        <taxon>Bacillati</taxon>
        <taxon>Actinomycetota</taxon>
        <taxon>Actinomycetes</taxon>
        <taxon>Kineosporiales</taxon>
        <taxon>Kineosporiaceae</taxon>
        <taxon>Spongisporangium</taxon>
    </lineage>
</organism>
<keyword evidence="2 7" id="KW-0813">Transport</keyword>
<feature type="transmembrane region" description="Helical" evidence="7">
    <location>
        <begin position="377"/>
        <end position="395"/>
    </location>
</feature>
<feature type="transmembrane region" description="Helical" evidence="7">
    <location>
        <begin position="9"/>
        <end position="27"/>
    </location>
</feature>
<evidence type="ECO:0000256" key="5">
    <source>
        <dbReference type="ARBA" id="ARBA00022989"/>
    </source>
</evidence>
<evidence type="ECO:0000313" key="10">
    <source>
        <dbReference type="Proteomes" id="UP001612915"/>
    </source>
</evidence>
<dbReference type="Proteomes" id="UP001612915">
    <property type="component" value="Unassembled WGS sequence"/>
</dbReference>
<evidence type="ECO:0000259" key="8">
    <source>
        <dbReference type="PROSITE" id="PS50928"/>
    </source>
</evidence>
<protein>
    <submittedName>
        <fullName evidence="9">ABC transporter permease subunit</fullName>
    </submittedName>
</protein>
<proteinExistence type="inferred from homology"/>
<keyword evidence="3" id="KW-1003">Cell membrane</keyword>
<comment type="caution">
    <text evidence="9">The sequence shown here is derived from an EMBL/GenBank/DDBJ whole genome shotgun (WGS) entry which is preliminary data.</text>
</comment>
<dbReference type="PROSITE" id="PS50928">
    <property type="entry name" value="ABC_TM1"/>
    <property type="match status" value="1"/>
</dbReference>
<feature type="transmembrane region" description="Helical" evidence="7">
    <location>
        <begin position="207"/>
        <end position="224"/>
    </location>
</feature>
<dbReference type="InterPro" id="IPR035906">
    <property type="entry name" value="MetI-like_sf"/>
</dbReference>
<feature type="transmembrane region" description="Helical" evidence="7">
    <location>
        <begin position="108"/>
        <end position="129"/>
    </location>
</feature>
<feature type="transmembrane region" description="Helical" evidence="7">
    <location>
        <begin position="175"/>
        <end position="195"/>
    </location>
</feature>
<feature type="domain" description="ABC transmembrane type-1" evidence="8">
    <location>
        <begin position="102"/>
        <end position="499"/>
    </location>
</feature>
<gene>
    <name evidence="9" type="ORF">ACIB24_15835</name>
</gene>
<comment type="similarity">
    <text evidence="7">Belongs to the binding-protein-dependent transport system permease family.</text>
</comment>
<feature type="transmembrane region" description="Helical" evidence="7">
    <location>
        <begin position="141"/>
        <end position="163"/>
    </location>
</feature>
<dbReference type="RefSeq" id="WP_398282872.1">
    <property type="nucleotide sequence ID" value="NZ_JBITLV010000005.1"/>
</dbReference>
<accession>A0ABW8AQ86</accession>
<evidence type="ECO:0000256" key="4">
    <source>
        <dbReference type="ARBA" id="ARBA00022692"/>
    </source>
</evidence>
<feature type="transmembrane region" description="Helical" evidence="7">
    <location>
        <begin position="290"/>
        <end position="311"/>
    </location>
</feature>
<evidence type="ECO:0000256" key="2">
    <source>
        <dbReference type="ARBA" id="ARBA00022448"/>
    </source>
</evidence>
<reference evidence="9 10" key="1">
    <citation type="submission" date="2024-10" db="EMBL/GenBank/DDBJ databases">
        <title>The Natural Products Discovery Center: Release of the First 8490 Sequenced Strains for Exploring Actinobacteria Biosynthetic Diversity.</title>
        <authorList>
            <person name="Kalkreuter E."/>
            <person name="Kautsar S.A."/>
            <person name="Yang D."/>
            <person name="Bader C.D."/>
            <person name="Teijaro C.N."/>
            <person name="Fluegel L."/>
            <person name="Davis C.M."/>
            <person name="Simpson J.R."/>
            <person name="Lauterbach L."/>
            <person name="Steele A.D."/>
            <person name="Gui C."/>
            <person name="Meng S."/>
            <person name="Li G."/>
            <person name="Viehrig K."/>
            <person name="Ye F."/>
            <person name="Su P."/>
            <person name="Kiefer A.F."/>
            <person name="Nichols A."/>
            <person name="Cepeda A.J."/>
            <person name="Yan W."/>
            <person name="Fan B."/>
            <person name="Jiang Y."/>
            <person name="Adhikari A."/>
            <person name="Zheng C.-J."/>
            <person name="Schuster L."/>
            <person name="Cowan T.M."/>
            <person name="Smanski M.J."/>
            <person name="Chevrette M.G."/>
            <person name="De Carvalho L.P.S."/>
            <person name="Shen B."/>
        </authorList>
    </citation>
    <scope>NUCLEOTIDE SEQUENCE [LARGE SCALE GENOMIC DNA]</scope>
    <source>
        <strain evidence="9 10">NPDC049639</strain>
    </source>
</reference>
<evidence type="ECO:0000256" key="1">
    <source>
        <dbReference type="ARBA" id="ARBA00004651"/>
    </source>
</evidence>
<feature type="transmembrane region" description="Helical" evidence="7">
    <location>
        <begin position="263"/>
        <end position="284"/>
    </location>
</feature>
<evidence type="ECO:0000256" key="3">
    <source>
        <dbReference type="ARBA" id="ARBA00022475"/>
    </source>
</evidence>
<dbReference type="PANTHER" id="PTHR43163:SF6">
    <property type="entry name" value="DIPEPTIDE TRANSPORT SYSTEM PERMEASE PROTEIN DPPB-RELATED"/>
    <property type="match status" value="1"/>
</dbReference>
<dbReference type="CDD" id="cd06261">
    <property type="entry name" value="TM_PBP2"/>
    <property type="match status" value="1"/>
</dbReference>
<keyword evidence="6 7" id="KW-0472">Membrane</keyword>
<evidence type="ECO:0000256" key="6">
    <source>
        <dbReference type="ARBA" id="ARBA00023136"/>
    </source>
</evidence>